<organism evidence="9 10">
    <name type="scientific">Kandleria vitulina DSM 20405</name>
    <dbReference type="NCBI Taxonomy" id="1410657"/>
    <lineage>
        <taxon>Bacteria</taxon>
        <taxon>Bacillati</taxon>
        <taxon>Bacillota</taxon>
        <taxon>Erysipelotrichia</taxon>
        <taxon>Erysipelotrichales</taxon>
        <taxon>Coprobacillaceae</taxon>
        <taxon>Kandleria</taxon>
    </lineage>
</organism>
<keyword evidence="5 7" id="KW-1133">Transmembrane helix</keyword>
<gene>
    <name evidence="9" type="ORF">IV49_GL001795</name>
</gene>
<name>A0A0R2HGD4_9FIRM</name>
<dbReference type="RefSeq" id="WP_031588861.1">
    <property type="nucleotide sequence ID" value="NZ_JNKN01000006.1"/>
</dbReference>
<dbReference type="Pfam" id="PF02706">
    <property type="entry name" value="Wzz"/>
    <property type="match status" value="1"/>
</dbReference>
<protein>
    <recommendedName>
        <fullName evidence="8">Polysaccharide chain length determinant N-terminal domain-containing protein</fullName>
    </recommendedName>
</protein>
<evidence type="ECO:0000256" key="4">
    <source>
        <dbReference type="ARBA" id="ARBA00022692"/>
    </source>
</evidence>
<dbReference type="InterPro" id="IPR003856">
    <property type="entry name" value="LPS_length_determ_N"/>
</dbReference>
<evidence type="ECO:0000256" key="2">
    <source>
        <dbReference type="ARBA" id="ARBA00006683"/>
    </source>
</evidence>
<dbReference type="EMBL" id="JQBL01000006">
    <property type="protein sequence ID" value="KRN50710.1"/>
    <property type="molecule type" value="Genomic_DNA"/>
</dbReference>
<comment type="similarity">
    <text evidence="2">Belongs to the CpsC/CapA family.</text>
</comment>
<dbReference type="AlphaFoldDB" id="A0A0R2HGD4"/>
<dbReference type="Proteomes" id="UP000051841">
    <property type="component" value="Unassembled WGS sequence"/>
</dbReference>
<reference evidence="9 10" key="1">
    <citation type="journal article" date="2015" name="Genome Announc.">
        <title>Expanding the biotechnology potential of lactobacilli through comparative genomics of 213 strains and associated genera.</title>
        <authorList>
            <person name="Sun Z."/>
            <person name="Harris H.M."/>
            <person name="McCann A."/>
            <person name="Guo C."/>
            <person name="Argimon S."/>
            <person name="Zhang W."/>
            <person name="Yang X."/>
            <person name="Jeffery I.B."/>
            <person name="Cooney J.C."/>
            <person name="Kagawa T.F."/>
            <person name="Liu W."/>
            <person name="Song Y."/>
            <person name="Salvetti E."/>
            <person name="Wrobel A."/>
            <person name="Rasinkangas P."/>
            <person name="Parkhill J."/>
            <person name="Rea M.C."/>
            <person name="O'Sullivan O."/>
            <person name="Ritari J."/>
            <person name="Douillard F.P."/>
            <person name="Paul Ross R."/>
            <person name="Yang R."/>
            <person name="Briner A.E."/>
            <person name="Felis G.E."/>
            <person name="de Vos W.M."/>
            <person name="Barrangou R."/>
            <person name="Klaenhammer T.R."/>
            <person name="Caufield P.W."/>
            <person name="Cui Y."/>
            <person name="Zhang H."/>
            <person name="O'Toole P.W."/>
        </authorList>
    </citation>
    <scope>NUCLEOTIDE SEQUENCE [LARGE SCALE GENOMIC DNA]</scope>
    <source>
        <strain evidence="9 10">DSM 20405</strain>
    </source>
</reference>
<feature type="domain" description="Polysaccharide chain length determinant N-terminal" evidence="8">
    <location>
        <begin position="17"/>
        <end position="104"/>
    </location>
</feature>
<evidence type="ECO:0000256" key="7">
    <source>
        <dbReference type="SAM" id="Phobius"/>
    </source>
</evidence>
<feature type="transmembrane region" description="Helical" evidence="7">
    <location>
        <begin position="185"/>
        <end position="205"/>
    </location>
</feature>
<dbReference type="PANTHER" id="PTHR32309:SF13">
    <property type="entry name" value="FERRIC ENTEROBACTIN TRANSPORT PROTEIN FEPE"/>
    <property type="match status" value="1"/>
</dbReference>
<dbReference type="GO" id="GO:0004713">
    <property type="term" value="F:protein tyrosine kinase activity"/>
    <property type="evidence" value="ECO:0007669"/>
    <property type="project" value="TreeGrafter"/>
</dbReference>
<sequence length="246" mass="27538">MNSANESLKQFNDDVYEIDLKALFIKIKTLWYFVVVCALAGGILGLSYFTFLSTPHYQSSSMVYLRSSDKKISLESLQLSSNLTSDYEIIFTSRPNLEAVINKLSLKYTTKQLNNMIKIENPQETRILKISVTSDSATEAMKICNALVEEGMDDIREIDSQEPYRIEKAIVNNERVGLSLLKSTALGGLIGMLLCLGYITLRFVLDDAFTSVEDVEATLDLPVLAVVVDDKALHYVKKSGKKRGKK</sequence>
<dbReference type="PANTHER" id="PTHR32309">
    <property type="entry name" value="TYROSINE-PROTEIN KINASE"/>
    <property type="match status" value="1"/>
</dbReference>
<proteinExistence type="inferred from homology"/>
<evidence type="ECO:0000259" key="8">
    <source>
        <dbReference type="Pfam" id="PF02706"/>
    </source>
</evidence>
<comment type="subcellular location">
    <subcellularLocation>
        <location evidence="1">Cell membrane</location>
        <topology evidence="1">Multi-pass membrane protein</topology>
    </subcellularLocation>
</comment>
<keyword evidence="6 7" id="KW-0472">Membrane</keyword>
<keyword evidence="10" id="KW-1185">Reference proteome</keyword>
<keyword evidence="4 7" id="KW-0812">Transmembrane</keyword>
<evidence type="ECO:0000256" key="1">
    <source>
        <dbReference type="ARBA" id="ARBA00004651"/>
    </source>
</evidence>
<feature type="transmembrane region" description="Helical" evidence="7">
    <location>
        <begin position="30"/>
        <end position="52"/>
    </location>
</feature>
<evidence type="ECO:0000256" key="3">
    <source>
        <dbReference type="ARBA" id="ARBA00022475"/>
    </source>
</evidence>
<dbReference type="InterPro" id="IPR050445">
    <property type="entry name" value="Bact_polysacc_biosynth/exp"/>
</dbReference>
<evidence type="ECO:0000256" key="5">
    <source>
        <dbReference type="ARBA" id="ARBA00022989"/>
    </source>
</evidence>
<comment type="caution">
    <text evidence="9">The sequence shown here is derived from an EMBL/GenBank/DDBJ whole genome shotgun (WGS) entry which is preliminary data.</text>
</comment>
<accession>A0A0R2HGD4</accession>
<dbReference type="PATRIC" id="fig|1410657.5.peg.1850"/>
<keyword evidence="3" id="KW-1003">Cell membrane</keyword>
<evidence type="ECO:0000313" key="9">
    <source>
        <dbReference type="EMBL" id="KRN50710.1"/>
    </source>
</evidence>
<dbReference type="GO" id="GO:0005886">
    <property type="term" value="C:plasma membrane"/>
    <property type="evidence" value="ECO:0007669"/>
    <property type="project" value="UniProtKB-SubCell"/>
</dbReference>
<evidence type="ECO:0000313" key="10">
    <source>
        <dbReference type="Proteomes" id="UP000051841"/>
    </source>
</evidence>
<evidence type="ECO:0000256" key="6">
    <source>
        <dbReference type="ARBA" id="ARBA00023136"/>
    </source>
</evidence>